<reference evidence="1 2" key="1">
    <citation type="journal article" date="2011" name="J. Bacteriol.">
        <title>Genome sequence of the algicidal bacterium Kordia algicida OT-1.</title>
        <authorList>
            <person name="Lee H.S."/>
            <person name="Kang S.G."/>
            <person name="Kwon K.K."/>
            <person name="Lee J.H."/>
            <person name="Kim S.J."/>
        </authorList>
    </citation>
    <scope>NUCLEOTIDE SEQUENCE [LARGE SCALE GENOMIC DNA]</scope>
    <source>
        <strain evidence="1 2">OT-1</strain>
    </source>
</reference>
<sequence length="43" mass="5063">MGLWRSPYIKNGAKNVKMANKRNTIAKYGFRTFIIEEYVLNIL</sequence>
<evidence type="ECO:0000313" key="1">
    <source>
        <dbReference type="EMBL" id="EDP96314.1"/>
    </source>
</evidence>
<keyword evidence="2" id="KW-1185">Reference proteome</keyword>
<dbReference type="HOGENOM" id="CLU_3234957_0_0_10"/>
<proteinExistence type="predicted"/>
<organism evidence="1 2">
    <name type="scientific">Kordia algicida OT-1</name>
    <dbReference type="NCBI Taxonomy" id="391587"/>
    <lineage>
        <taxon>Bacteria</taxon>
        <taxon>Pseudomonadati</taxon>
        <taxon>Bacteroidota</taxon>
        <taxon>Flavobacteriia</taxon>
        <taxon>Flavobacteriales</taxon>
        <taxon>Flavobacteriaceae</taxon>
        <taxon>Kordia</taxon>
    </lineage>
</organism>
<dbReference type="AlphaFoldDB" id="A9DUN9"/>
<dbReference type="Proteomes" id="UP000002945">
    <property type="component" value="Unassembled WGS sequence"/>
</dbReference>
<accession>A9DUN9</accession>
<gene>
    <name evidence="1" type="ORF">KAOT1_02857</name>
</gene>
<comment type="caution">
    <text evidence="1">The sequence shown here is derived from an EMBL/GenBank/DDBJ whole genome shotgun (WGS) entry which is preliminary data.</text>
</comment>
<dbReference type="STRING" id="391587.KAOT1_02857"/>
<name>A9DUN9_9FLAO</name>
<dbReference type="EMBL" id="ABIB01000004">
    <property type="protein sequence ID" value="EDP96314.1"/>
    <property type="molecule type" value="Genomic_DNA"/>
</dbReference>
<evidence type="ECO:0000313" key="2">
    <source>
        <dbReference type="Proteomes" id="UP000002945"/>
    </source>
</evidence>
<protein>
    <submittedName>
        <fullName evidence="1">Uncharacterized protein</fullName>
    </submittedName>
</protein>